<organism evidence="2 3">
    <name type="scientific">Mesorhizobium tianshanense</name>
    <dbReference type="NCBI Taxonomy" id="39844"/>
    <lineage>
        <taxon>Bacteria</taxon>
        <taxon>Pseudomonadati</taxon>
        <taxon>Pseudomonadota</taxon>
        <taxon>Alphaproteobacteria</taxon>
        <taxon>Hyphomicrobiales</taxon>
        <taxon>Phyllobacteriaceae</taxon>
        <taxon>Mesorhizobium</taxon>
    </lineage>
</organism>
<evidence type="ECO:0000313" key="3">
    <source>
        <dbReference type="Proteomes" id="UP000317122"/>
    </source>
</evidence>
<comment type="caution">
    <text evidence="2">The sequence shown here is derived from an EMBL/GenBank/DDBJ whole genome shotgun (WGS) entry which is preliminary data.</text>
</comment>
<gene>
    <name evidence="2" type="ORF">IQ26_04257</name>
</gene>
<dbReference type="RefSeq" id="WP_145720315.1">
    <property type="nucleotide sequence ID" value="NZ_BSPF01000014.1"/>
</dbReference>
<keyword evidence="3" id="KW-1185">Reference proteome</keyword>
<evidence type="ECO:0000256" key="1">
    <source>
        <dbReference type="SAM" id="MobiDB-lite"/>
    </source>
</evidence>
<feature type="region of interest" description="Disordered" evidence="1">
    <location>
        <begin position="97"/>
        <end position="123"/>
    </location>
</feature>
<dbReference type="Proteomes" id="UP000317122">
    <property type="component" value="Unassembled WGS sequence"/>
</dbReference>
<sequence>MADTNLISRTVIPAAPGTFLLSFQYGEEPIRTPVVAWLVVLTSYGTKQPDEVMHGAEPITVHLGDSGRDGTQTILFPTGQVIEPMCRSYDTEADWLQDARERADKENAGLGDEGRRSGEGMST</sequence>
<dbReference type="AlphaFoldDB" id="A0A562NLK5"/>
<proteinExistence type="predicted"/>
<name>A0A562NLK5_9HYPH</name>
<protein>
    <submittedName>
        <fullName evidence="2">Uncharacterized protein</fullName>
    </submittedName>
</protein>
<dbReference type="EMBL" id="VLKT01000027">
    <property type="protein sequence ID" value="TWI33048.1"/>
    <property type="molecule type" value="Genomic_DNA"/>
</dbReference>
<accession>A0A562NLK5</accession>
<reference evidence="2 3" key="1">
    <citation type="journal article" date="2015" name="Stand. Genomic Sci.">
        <title>Genomic Encyclopedia of Bacterial and Archaeal Type Strains, Phase III: the genomes of soil and plant-associated and newly described type strains.</title>
        <authorList>
            <person name="Whitman W.B."/>
            <person name="Woyke T."/>
            <person name="Klenk H.P."/>
            <person name="Zhou Y."/>
            <person name="Lilburn T.G."/>
            <person name="Beck B.J."/>
            <person name="De Vos P."/>
            <person name="Vandamme P."/>
            <person name="Eisen J.A."/>
            <person name="Garrity G."/>
            <person name="Hugenholtz P."/>
            <person name="Kyrpides N.C."/>
        </authorList>
    </citation>
    <scope>NUCLEOTIDE SEQUENCE [LARGE SCALE GENOMIC DNA]</scope>
    <source>
        <strain evidence="2 3">CGMCC 1.2546</strain>
    </source>
</reference>
<evidence type="ECO:0000313" key="2">
    <source>
        <dbReference type="EMBL" id="TWI33048.1"/>
    </source>
</evidence>
<dbReference type="OrthoDB" id="7597047at2"/>